<dbReference type="InterPro" id="IPR042099">
    <property type="entry name" value="ANL_N_sf"/>
</dbReference>
<reference evidence="2" key="1">
    <citation type="journal article" date="2014" name="Genome Announc.">
        <title>Draft Genome Sequences of Three Alkaliphilic Bacillus Strains, Bacillus wakoensis JCM 9140T, Bacillus akibai JCM 9157T, and Bacillus hemicellulosilyticus JCM 9152T.</title>
        <authorList>
            <person name="Yuki M."/>
            <person name="Oshima K."/>
            <person name="Suda W."/>
            <person name="Oshida Y."/>
            <person name="Kitamura K."/>
            <person name="Iida T."/>
            <person name="Hattori M."/>
            <person name="Ohkuma M."/>
        </authorList>
    </citation>
    <scope>NUCLEOTIDE SEQUENCE [LARGE SCALE GENOMIC DNA]</scope>
    <source>
        <strain evidence="2">JCM 9152</strain>
    </source>
</reference>
<dbReference type="RefSeq" id="WP_035346447.1">
    <property type="nucleotide sequence ID" value="NZ_BAUU01000029.1"/>
</dbReference>
<dbReference type="Proteomes" id="UP000018895">
    <property type="component" value="Unassembled WGS sequence"/>
</dbReference>
<feature type="domain" description="Acyl-protein synthetase LuxE" evidence="1">
    <location>
        <begin position="5"/>
        <end position="349"/>
    </location>
</feature>
<dbReference type="STRING" id="1236971.JCM9152_3664"/>
<comment type="caution">
    <text evidence="2">The sequence shown here is derived from an EMBL/GenBank/DDBJ whole genome shotgun (WGS) entry which is preliminary data.</text>
</comment>
<proteinExistence type="predicted"/>
<dbReference type="GO" id="GO:0047474">
    <property type="term" value="F:long-chain fatty acid--protein ligase activity"/>
    <property type="evidence" value="ECO:0007669"/>
    <property type="project" value="InterPro"/>
</dbReference>
<sequence length="358" mass="40609">MGIHKEPFMLRANEKKRALLNELNERTHDHLQKCLPYRNMIHHMSVFPCAHLNELPFLPVQVFKMLDLYSVPKESIVKTLTSSGTTGQQVSKIFLDKDTSVKQTKALASIMTSLLGKKRVPMIIIDSKGVIKNRQAFSARGAGIVGFSNFGRKHFYLLDEEMNIDWGGLEEFLREHKGEEIFLFGFTFIVWQYFLQACQKYNRFIDLSKGILVHGGGWKKLKEEAVSNEQFKQALFNQFGLKRVHNYYGMVEQVGSIFIECEYGHFHTPDFADIIVRDPMTYDALPIGEKGLLQVVSTLPKSYPGHSLLTEDVGVLLGEDTCSCGRLGKFFQVEGRLPKAEVRGCSDTVAYDQKGARG</sequence>
<dbReference type="AlphaFoldDB" id="W4QJ45"/>
<evidence type="ECO:0000259" key="1">
    <source>
        <dbReference type="Pfam" id="PF04443"/>
    </source>
</evidence>
<dbReference type="GO" id="GO:0008218">
    <property type="term" value="P:bioluminescence"/>
    <property type="evidence" value="ECO:0007669"/>
    <property type="project" value="InterPro"/>
</dbReference>
<keyword evidence="3" id="KW-1185">Reference proteome</keyword>
<gene>
    <name evidence="2" type="ORF">JCM9152_3664</name>
</gene>
<evidence type="ECO:0000313" key="3">
    <source>
        <dbReference type="Proteomes" id="UP000018895"/>
    </source>
</evidence>
<dbReference type="OrthoDB" id="182577at2"/>
<dbReference type="SUPFAM" id="SSF56801">
    <property type="entry name" value="Acetyl-CoA synthetase-like"/>
    <property type="match status" value="1"/>
</dbReference>
<evidence type="ECO:0000313" key="2">
    <source>
        <dbReference type="EMBL" id="GAE32145.1"/>
    </source>
</evidence>
<dbReference type="InterPro" id="IPR007534">
    <property type="entry name" value="LuxE"/>
</dbReference>
<dbReference type="Pfam" id="PF04443">
    <property type="entry name" value="LuxE"/>
    <property type="match status" value="1"/>
</dbReference>
<organism evidence="2 3">
    <name type="scientific">Halalkalibacter hemicellulosilyticusJCM 9152</name>
    <dbReference type="NCBI Taxonomy" id="1236971"/>
    <lineage>
        <taxon>Bacteria</taxon>
        <taxon>Bacillati</taxon>
        <taxon>Bacillota</taxon>
        <taxon>Bacilli</taxon>
        <taxon>Bacillales</taxon>
        <taxon>Bacillaceae</taxon>
        <taxon>Halalkalibacter</taxon>
    </lineage>
</organism>
<dbReference type="EMBL" id="BAUU01000029">
    <property type="protein sequence ID" value="GAE32145.1"/>
    <property type="molecule type" value="Genomic_DNA"/>
</dbReference>
<name>W4QJ45_9BACI</name>
<dbReference type="Gene3D" id="3.40.50.12780">
    <property type="entry name" value="N-terminal domain of ligase-like"/>
    <property type="match status" value="1"/>
</dbReference>
<protein>
    <submittedName>
        <fullName evidence="2">Acyl protein synthase/acyl-CoA reductase RfbN</fullName>
    </submittedName>
</protein>
<accession>W4QJ45</accession>